<gene>
    <name evidence="2" type="ORF">H9698_02170</name>
</gene>
<evidence type="ECO:0000313" key="2">
    <source>
        <dbReference type="EMBL" id="HJC71586.1"/>
    </source>
</evidence>
<keyword evidence="1" id="KW-0812">Transmembrane</keyword>
<sequence length="238" mass="27041">MLAAMTCGNILYWIAQWKNSGVILCSMDVFLCVLHPSFLFMIFVPFCLLTAMISSRFFTVPFSCHLFQNRKQLIAQIMIQNVIHALLFELVIIICACFMAFVLFDTDLTMNWTQAGSRYWHDTGHRLQQTLTPASFILWQGLAACIAGIIFSLVFQITVYSCRNIRRGNALGWLLCLCAVWSISFPISPMFSELQRIVTFSTFTIQNGAVGVYFLCAAALIIFEYAMLGMVIARRDFL</sequence>
<dbReference type="AlphaFoldDB" id="A0A9D2Q4Z7"/>
<comment type="caution">
    <text evidence="2">The sequence shown here is derived from an EMBL/GenBank/DDBJ whole genome shotgun (WGS) entry which is preliminary data.</text>
</comment>
<accession>A0A9D2Q4Z7</accession>
<evidence type="ECO:0000256" key="1">
    <source>
        <dbReference type="SAM" id="Phobius"/>
    </source>
</evidence>
<protein>
    <submittedName>
        <fullName evidence="2">Uncharacterized protein</fullName>
    </submittedName>
</protein>
<feature type="transmembrane region" description="Helical" evidence="1">
    <location>
        <begin position="82"/>
        <end position="104"/>
    </location>
</feature>
<dbReference type="EMBL" id="DWWA01000013">
    <property type="protein sequence ID" value="HJC71586.1"/>
    <property type="molecule type" value="Genomic_DNA"/>
</dbReference>
<feature type="transmembrane region" description="Helical" evidence="1">
    <location>
        <begin position="136"/>
        <end position="159"/>
    </location>
</feature>
<organism evidence="2 3">
    <name type="scientific">Candidatus Ruthenibacterium merdavium</name>
    <dbReference type="NCBI Taxonomy" id="2838752"/>
    <lineage>
        <taxon>Bacteria</taxon>
        <taxon>Bacillati</taxon>
        <taxon>Bacillota</taxon>
        <taxon>Clostridia</taxon>
        <taxon>Eubacteriales</taxon>
        <taxon>Oscillospiraceae</taxon>
        <taxon>Ruthenibacterium</taxon>
    </lineage>
</organism>
<proteinExistence type="predicted"/>
<name>A0A9D2Q4Z7_9FIRM</name>
<feature type="transmembrane region" description="Helical" evidence="1">
    <location>
        <begin position="211"/>
        <end position="233"/>
    </location>
</feature>
<feature type="transmembrane region" description="Helical" evidence="1">
    <location>
        <begin position="171"/>
        <end position="191"/>
    </location>
</feature>
<evidence type="ECO:0000313" key="3">
    <source>
        <dbReference type="Proteomes" id="UP000823918"/>
    </source>
</evidence>
<reference evidence="2" key="2">
    <citation type="submission" date="2021-04" db="EMBL/GenBank/DDBJ databases">
        <authorList>
            <person name="Gilroy R."/>
        </authorList>
    </citation>
    <scope>NUCLEOTIDE SEQUENCE</scope>
    <source>
        <strain evidence="2">5933</strain>
    </source>
</reference>
<feature type="transmembrane region" description="Helical" evidence="1">
    <location>
        <begin position="38"/>
        <end position="62"/>
    </location>
</feature>
<dbReference type="Proteomes" id="UP000823918">
    <property type="component" value="Unassembled WGS sequence"/>
</dbReference>
<keyword evidence="1" id="KW-0472">Membrane</keyword>
<keyword evidence="1" id="KW-1133">Transmembrane helix</keyword>
<reference evidence="2" key="1">
    <citation type="journal article" date="2021" name="PeerJ">
        <title>Extensive microbial diversity within the chicken gut microbiome revealed by metagenomics and culture.</title>
        <authorList>
            <person name="Gilroy R."/>
            <person name="Ravi A."/>
            <person name="Getino M."/>
            <person name="Pursley I."/>
            <person name="Horton D.L."/>
            <person name="Alikhan N.F."/>
            <person name="Baker D."/>
            <person name="Gharbi K."/>
            <person name="Hall N."/>
            <person name="Watson M."/>
            <person name="Adriaenssens E.M."/>
            <person name="Foster-Nyarko E."/>
            <person name="Jarju S."/>
            <person name="Secka A."/>
            <person name="Antonio M."/>
            <person name="Oren A."/>
            <person name="Chaudhuri R.R."/>
            <person name="La Ragione R."/>
            <person name="Hildebrand F."/>
            <person name="Pallen M.J."/>
        </authorList>
    </citation>
    <scope>NUCLEOTIDE SEQUENCE</scope>
    <source>
        <strain evidence="2">5933</strain>
    </source>
</reference>